<dbReference type="EMBL" id="BLAB01000001">
    <property type="protein sequence ID" value="GER94367.1"/>
    <property type="molecule type" value="Genomic_DNA"/>
</dbReference>
<sequence length="104" mass="12910">MKTISLSEEILDKLKIIEGKEIDEKIFNLLETNALMRLKECEERIFEFESRHGLDFEMFRKQWENEAIKDKHSHRVERDFMEWEGFEFERKKRLKFLRDIKEKV</sequence>
<comment type="caution">
    <text evidence="1">The sequence shown here is derived from an EMBL/GenBank/DDBJ whole genome shotgun (WGS) entry which is preliminary data.</text>
</comment>
<proteinExistence type="predicted"/>
<name>A0A5J4L6L5_9ZZZZ</name>
<accession>A0A5J4L6L5</accession>
<gene>
    <name evidence="1" type="ORF">A45J_2128</name>
</gene>
<organism evidence="1">
    <name type="scientific">hot springs metagenome</name>
    <dbReference type="NCBI Taxonomy" id="433727"/>
    <lineage>
        <taxon>unclassified sequences</taxon>
        <taxon>metagenomes</taxon>
        <taxon>ecological metagenomes</taxon>
    </lineage>
</organism>
<dbReference type="AlphaFoldDB" id="A0A5J4L6L5"/>
<reference evidence="1" key="1">
    <citation type="submission" date="2019-10" db="EMBL/GenBank/DDBJ databases">
        <title>Metagenomic sequencing of thiosulfate-disproportionating enrichment culture.</title>
        <authorList>
            <person name="Umezawa K."/>
            <person name="Kojima H."/>
            <person name="Fukui M."/>
        </authorList>
    </citation>
    <scope>NUCLEOTIDE SEQUENCE</scope>
    <source>
        <strain evidence="1">45J</strain>
    </source>
</reference>
<protein>
    <submittedName>
        <fullName evidence="1">Uncharacterized protein</fullName>
    </submittedName>
</protein>
<evidence type="ECO:0000313" key="1">
    <source>
        <dbReference type="EMBL" id="GER94367.1"/>
    </source>
</evidence>